<dbReference type="OMA" id="DPMKVRF"/>
<dbReference type="FunFam" id="3.30.720.10:FF:000001">
    <property type="entry name" value="Signal recognition particle 9 kDa protein"/>
    <property type="match status" value="1"/>
</dbReference>
<evidence type="ECO:0000313" key="11">
    <source>
        <dbReference type="EMBL" id="CDF35563.1"/>
    </source>
</evidence>
<comment type="function">
    <text evidence="8 9">Component of the signal recognition particle (SRP) complex, a ribonucleoprotein complex that mediates the cotranslational targeting of secretory and membrane proteins to the endoplasmic reticulum (ER). SRP9 together with SRP14 and the Alu portion of the SRP RNA, constitutes the elongation arrest domain of SRP. The complex of SRP9 and SRP14 is required for SRP RNA binding.</text>
</comment>
<dbReference type="Gene3D" id="3.30.720.10">
    <property type="entry name" value="Signal recognition particle alu RNA binding heterodimer, srp9/1"/>
    <property type="match status" value="1"/>
</dbReference>
<name>R7QCS9_CHOCR</name>
<organism evidence="11 12">
    <name type="scientific">Chondrus crispus</name>
    <name type="common">Carrageen Irish moss</name>
    <name type="synonym">Polymorpha crispa</name>
    <dbReference type="NCBI Taxonomy" id="2769"/>
    <lineage>
        <taxon>Eukaryota</taxon>
        <taxon>Rhodophyta</taxon>
        <taxon>Florideophyceae</taxon>
        <taxon>Rhodymeniophycidae</taxon>
        <taxon>Gigartinales</taxon>
        <taxon>Gigartinaceae</taxon>
        <taxon>Chondrus</taxon>
    </lineage>
</organism>
<dbReference type="EMBL" id="HG001735">
    <property type="protein sequence ID" value="CDF35563.1"/>
    <property type="molecule type" value="Genomic_DNA"/>
</dbReference>
<feature type="domain" description="SRP9" evidence="10">
    <location>
        <begin position="5"/>
        <end position="71"/>
    </location>
</feature>
<evidence type="ECO:0000256" key="6">
    <source>
        <dbReference type="ARBA" id="ARBA00023135"/>
    </source>
</evidence>
<dbReference type="OrthoDB" id="360923at2759"/>
<comment type="subcellular location">
    <subcellularLocation>
        <location evidence="1 9">Cytoplasm</location>
    </subcellularLocation>
</comment>
<dbReference type="PANTHER" id="PTHR12834">
    <property type="entry name" value="SIGNAL RECOGNITION PARTICLE 9 KDA PROTEIN"/>
    <property type="match status" value="1"/>
</dbReference>
<keyword evidence="4 9" id="KW-0963">Cytoplasm</keyword>
<keyword evidence="7 9" id="KW-0687">Ribonucleoprotein</keyword>
<dbReference type="PhylomeDB" id="R7QCS9"/>
<dbReference type="Proteomes" id="UP000012073">
    <property type="component" value="Unassembled WGS sequence"/>
</dbReference>
<evidence type="ECO:0000256" key="1">
    <source>
        <dbReference type="ARBA" id="ARBA00004496"/>
    </source>
</evidence>
<evidence type="ECO:0000256" key="4">
    <source>
        <dbReference type="ARBA" id="ARBA00022490"/>
    </source>
</evidence>
<dbReference type="RefSeq" id="XP_005715382.1">
    <property type="nucleotide sequence ID" value="XM_005715325.1"/>
</dbReference>
<sequence length="94" mass="10823">MVYIAQWDEFSVSSERLFLSSPLKTRFSFKYRAAEGAFVLKVTDDKTCLQYKSNLKSDIRKMEALNMRLMDLMTTREPDVDAEEDAKDGNAVSQ</sequence>
<dbReference type="PANTHER" id="PTHR12834:SF12">
    <property type="entry name" value="SIGNAL RECOGNITION PARTICLE 9 KDA PROTEIN"/>
    <property type="match status" value="1"/>
</dbReference>
<evidence type="ECO:0000256" key="3">
    <source>
        <dbReference type="ARBA" id="ARBA00020414"/>
    </source>
</evidence>
<dbReference type="PIRSF" id="PIRSF017029">
    <property type="entry name" value="Signal_recog_particle_SRP9"/>
    <property type="match status" value="1"/>
</dbReference>
<accession>R7QCS9</accession>
<dbReference type="InterPro" id="IPR009018">
    <property type="entry name" value="Signal_recog_particle_SRP9/14"/>
</dbReference>
<dbReference type="Gramene" id="CDF35563">
    <property type="protein sequence ID" value="CDF35563"/>
    <property type="gene ID" value="CHC_T00004089001"/>
</dbReference>
<dbReference type="SUPFAM" id="SSF54762">
    <property type="entry name" value="Signal recognition particle alu RNA binding heterodimer, SRP9/14"/>
    <property type="match status" value="1"/>
</dbReference>
<dbReference type="GO" id="GO:0006614">
    <property type="term" value="P:SRP-dependent cotranslational protein targeting to membrane"/>
    <property type="evidence" value="ECO:0007669"/>
    <property type="project" value="InterPro"/>
</dbReference>
<evidence type="ECO:0000256" key="2">
    <source>
        <dbReference type="ARBA" id="ARBA00009193"/>
    </source>
</evidence>
<dbReference type="Pfam" id="PF05486">
    <property type="entry name" value="SRP9-21"/>
    <property type="match status" value="1"/>
</dbReference>
<dbReference type="InterPro" id="IPR039914">
    <property type="entry name" value="SRP9-like"/>
</dbReference>
<dbReference type="InterPro" id="IPR008832">
    <property type="entry name" value="SRP9"/>
</dbReference>
<evidence type="ECO:0000256" key="5">
    <source>
        <dbReference type="ARBA" id="ARBA00022884"/>
    </source>
</evidence>
<evidence type="ECO:0000313" key="12">
    <source>
        <dbReference type="Proteomes" id="UP000012073"/>
    </source>
</evidence>
<evidence type="ECO:0000256" key="7">
    <source>
        <dbReference type="ARBA" id="ARBA00023274"/>
    </source>
</evidence>
<evidence type="ECO:0000259" key="10">
    <source>
        <dbReference type="Pfam" id="PF05486"/>
    </source>
</evidence>
<dbReference type="InterPro" id="IPR039432">
    <property type="entry name" value="SRP9_dom"/>
</dbReference>
<protein>
    <recommendedName>
        <fullName evidence="3 9">Signal recognition particle 9 kDa protein</fullName>
        <shortName evidence="9">SRP9</shortName>
    </recommendedName>
</protein>
<dbReference type="KEGG" id="ccp:CHC_T00004089001"/>
<evidence type="ECO:0000256" key="9">
    <source>
        <dbReference type="PIRNR" id="PIRNR017029"/>
    </source>
</evidence>
<dbReference type="STRING" id="2769.R7QCS9"/>
<dbReference type="GO" id="GO:0008312">
    <property type="term" value="F:7S RNA binding"/>
    <property type="evidence" value="ECO:0007669"/>
    <property type="project" value="InterPro"/>
</dbReference>
<dbReference type="GeneID" id="17323094"/>
<keyword evidence="5 9" id="KW-0694">RNA-binding</keyword>
<keyword evidence="6 9" id="KW-0733">Signal recognition particle</keyword>
<dbReference type="GO" id="GO:0005829">
    <property type="term" value="C:cytosol"/>
    <property type="evidence" value="ECO:0007669"/>
    <property type="project" value="UniProtKB-ARBA"/>
</dbReference>
<dbReference type="GO" id="GO:0005786">
    <property type="term" value="C:signal recognition particle, endoplasmic reticulum targeting"/>
    <property type="evidence" value="ECO:0007669"/>
    <property type="project" value="UniProtKB-KW"/>
</dbReference>
<gene>
    <name evidence="11" type="ORF">CHC_T00004089001</name>
</gene>
<keyword evidence="12" id="KW-1185">Reference proteome</keyword>
<dbReference type="AlphaFoldDB" id="R7QCS9"/>
<reference evidence="12" key="1">
    <citation type="journal article" date="2013" name="Proc. Natl. Acad. Sci. U.S.A.">
        <title>Genome structure and metabolic features in the red seaweed Chondrus crispus shed light on evolution of the Archaeplastida.</title>
        <authorList>
            <person name="Collen J."/>
            <person name="Porcel B."/>
            <person name="Carre W."/>
            <person name="Ball S.G."/>
            <person name="Chaparro C."/>
            <person name="Tonon T."/>
            <person name="Barbeyron T."/>
            <person name="Michel G."/>
            <person name="Noel B."/>
            <person name="Valentin K."/>
            <person name="Elias M."/>
            <person name="Artiguenave F."/>
            <person name="Arun A."/>
            <person name="Aury J.M."/>
            <person name="Barbosa-Neto J.F."/>
            <person name="Bothwell J.H."/>
            <person name="Bouget F.Y."/>
            <person name="Brillet L."/>
            <person name="Cabello-Hurtado F."/>
            <person name="Capella-Gutierrez S."/>
            <person name="Charrier B."/>
            <person name="Cladiere L."/>
            <person name="Cock J.M."/>
            <person name="Coelho S.M."/>
            <person name="Colleoni C."/>
            <person name="Czjzek M."/>
            <person name="Da Silva C."/>
            <person name="Delage L."/>
            <person name="Denoeud F."/>
            <person name="Deschamps P."/>
            <person name="Dittami S.M."/>
            <person name="Gabaldon T."/>
            <person name="Gachon C.M."/>
            <person name="Groisillier A."/>
            <person name="Herve C."/>
            <person name="Jabbari K."/>
            <person name="Katinka M."/>
            <person name="Kloareg B."/>
            <person name="Kowalczyk N."/>
            <person name="Labadie K."/>
            <person name="Leblanc C."/>
            <person name="Lopez P.J."/>
            <person name="McLachlan D.H."/>
            <person name="Meslet-Cladiere L."/>
            <person name="Moustafa A."/>
            <person name="Nehr Z."/>
            <person name="Nyvall Collen P."/>
            <person name="Panaud O."/>
            <person name="Partensky F."/>
            <person name="Poulain J."/>
            <person name="Rensing S.A."/>
            <person name="Rousvoal S."/>
            <person name="Samson G."/>
            <person name="Symeonidi A."/>
            <person name="Weissenbach J."/>
            <person name="Zambounis A."/>
            <person name="Wincker P."/>
            <person name="Boyen C."/>
        </authorList>
    </citation>
    <scope>NUCLEOTIDE SEQUENCE [LARGE SCALE GENOMIC DNA]</scope>
    <source>
        <strain evidence="12">cv. Stackhouse</strain>
    </source>
</reference>
<dbReference type="GO" id="GO:0045900">
    <property type="term" value="P:negative regulation of translational elongation"/>
    <property type="evidence" value="ECO:0007669"/>
    <property type="project" value="InterPro"/>
</dbReference>
<evidence type="ECO:0000256" key="8">
    <source>
        <dbReference type="ARBA" id="ARBA00045462"/>
    </source>
</evidence>
<proteinExistence type="inferred from homology"/>
<comment type="similarity">
    <text evidence="2 9">Belongs to the SRP9 family.</text>
</comment>